<accession>A0A7V7GUH2</accession>
<evidence type="ECO:0000313" key="1">
    <source>
        <dbReference type="EMBL" id="KAA0695168.1"/>
    </source>
</evidence>
<dbReference type="OrthoDB" id="6879702at2"/>
<keyword evidence="2" id="KW-1185">Reference proteome</keyword>
<proteinExistence type="predicted"/>
<dbReference type="Proteomes" id="UP000463138">
    <property type="component" value="Unassembled WGS sequence"/>
</dbReference>
<sequence length="135" mass="15190">MGLAWYIAAEQEIAGLEIFVNGKSIAHTDEERLEQLCLKLGVSPLMDFFSVDAQETEALLEAYLGGDEEPLSTPEEEWFAAADGLITVRALADYLGSHPDVLEKQQDVMEDLSEYQQILETLNQHQVRWHLAIDI</sequence>
<dbReference type="EMBL" id="QOVF01000002">
    <property type="protein sequence ID" value="KAA0695168.1"/>
    <property type="molecule type" value="Genomic_DNA"/>
</dbReference>
<dbReference type="AlphaFoldDB" id="A0A7V7GUH2"/>
<dbReference type="RefSeq" id="WP_149332530.1">
    <property type="nucleotide sequence ID" value="NZ_QOVF01000002.1"/>
</dbReference>
<name>A0A7V7GUH2_9GAMM</name>
<organism evidence="1 2">
    <name type="scientific">Halopseudomonas laoshanensis</name>
    <dbReference type="NCBI Taxonomy" id="2268758"/>
    <lineage>
        <taxon>Bacteria</taxon>
        <taxon>Pseudomonadati</taxon>
        <taxon>Pseudomonadota</taxon>
        <taxon>Gammaproteobacteria</taxon>
        <taxon>Pseudomonadales</taxon>
        <taxon>Pseudomonadaceae</taxon>
        <taxon>Halopseudomonas</taxon>
    </lineage>
</organism>
<protein>
    <submittedName>
        <fullName evidence="1">Uncharacterized protein</fullName>
    </submittedName>
</protein>
<evidence type="ECO:0000313" key="2">
    <source>
        <dbReference type="Proteomes" id="UP000463138"/>
    </source>
</evidence>
<comment type="caution">
    <text evidence="1">The sequence shown here is derived from an EMBL/GenBank/DDBJ whole genome shotgun (WGS) entry which is preliminary data.</text>
</comment>
<reference evidence="1 2" key="1">
    <citation type="submission" date="2018-07" db="EMBL/GenBank/DDBJ databases">
        <title>Pseudomonas laoshanensis sp. nov., isolated from soil.</title>
        <authorList>
            <person name="Sun J."/>
            <person name="Yu L."/>
            <person name="Wang M."/>
            <person name="Zhang C."/>
        </authorList>
    </citation>
    <scope>NUCLEOTIDE SEQUENCE [LARGE SCALE GENOMIC DNA]</scope>
    <source>
        <strain evidence="1 2">Y22</strain>
    </source>
</reference>
<gene>
    <name evidence="1" type="ORF">DT594_10040</name>
</gene>